<feature type="compositionally biased region" description="Basic and acidic residues" evidence="1">
    <location>
        <begin position="364"/>
        <end position="373"/>
    </location>
</feature>
<feature type="compositionally biased region" description="Acidic residues" evidence="1">
    <location>
        <begin position="47"/>
        <end position="61"/>
    </location>
</feature>
<dbReference type="EMBL" id="GG745330">
    <property type="protein sequence ID" value="KNE56056.1"/>
    <property type="molecule type" value="Genomic_DNA"/>
</dbReference>
<protein>
    <submittedName>
        <fullName evidence="2">Uncharacterized protein</fullName>
    </submittedName>
</protein>
<accession>A0A0L0S101</accession>
<reference evidence="3" key="2">
    <citation type="submission" date="2009-11" db="EMBL/GenBank/DDBJ databases">
        <title>The Genome Sequence of Allomyces macrogynus strain ATCC 38327.</title>
        <authorList>
            <consortium name="The Broad Institute Genome Sequencing Platform"/>
            <person name="Russ C."/>
            <person name="Cuomo C."/>
            <person name="Shea T."/>
            <person name="Young S.K."/>
            <person name="Zeng Q."/>
            <person name="Koehrsen M."/>
            <person name="Haas B."/>
            <person name="Borodovsky M."/>
            <person name="Guigo R."/>
            <person name="Alvarado L."/>
            <person name="Berlin A."/>
            <person name="Borenstein D."/>
            <person name="Chen Z."/>
            <person name="Engels R."/>
            <person name="Freedman E."/>
            <person name="Gellesch M."/>
            <person name="Goldberg J."/>
            <person name="Griggs A."/>
            <person name="Gujja S."/>
            <person name="Heiman D."/>
            <person name="Hepburn T."/>
            <person name="Howarth C."/>
            <person name="Jen D."/>
            <person name="Larson L."/>
            <person name="Lewis B."/>
            <person name="Mehta T."/>
            <person name="Park D."/>
            <person name="Pearson M."/>
            <person name="Roberts A."/>
            <person name="Saif S."/>
            <person name="Shenoy N."/>
            <person name="Sisk P."/>
            <person name="Stolte C."/>
            <person name="Sykes S."/>
            <person name="Walk T."/>
            <person name="White J."/>
            <person name="Yandava C."/>
            <person name="Burger G."/>
            <person name="Gray M.W."/>
            <person name="Holland P.W.H."/>
            <person name="King N."/>
            <person name="Lang F.B.F."/>
            <person name="Roger A.J."/>
            <person name="Ruiz-Trillo I."/>
            <person name="Lander E."/>
            <person name="Nusbaum C."/>
        </authorList>
    </citation>
    <scope>NUCLEOTIDE SEQUENCE [LARGE SCALE GENOMIC DNA]</scope>
    <source>
        <strain evidence="3">ATCC 38327</strain>
    </source>
</reference>
<organism evidence="2 3">
    <name type="scientific">Allomyces macrogynus (strain ATCC 38327)</name>
    <name type="common">Allomyces javanicus var. macrogynus</name>
    <dbReference type="NCBI Taxonomy" id="578462"/>
    <lineage>
        <taxon>Eukaryota</taxon>
        <taxon>Fungi</taxon>
        <taxon>Fungi incertae sedis</taxon>
        <taxon>Blastocladiomycota</taxon>
        <taxon>Blastocladiomycetes</taxon>
        <taxon>Blastocladiales</taxon>
        <taxon>Blastocladiaceae</taxon>
        <taxon>Allomyces</taxon>
    </lineage>
</organism>
<feature type="compositionally biased region" description="Low complexity" evidence="1">
    <location>
        <begin position="75"/>
        <end position="84"/>
    </location>
</feature>
<feature type="region of interest" description="Disordered" evidence="1">
    <location>
        <begin position="1"/>
        <end position="125"/>
    </location>
</feature>
<feature type="region of interest" description="Disordered" evidence="1">
    <location>
        <begin position="314"/>
        <end position="333"/>
    </location>
</feature>
<feature type="compositionally biased region" description="Acidic residues" evidence="1">
    <location>
        <begin position="190"/>
        <end position="205"/>
    </location>
</feature>
<sequence>MVATRRRSGHLVSAPTPASPAPAPPPHAFGPGSTPSRKPVNSKGASENEENDDENDSDDEGSGSSDSHDNGPLHTTAATPTTTAGGRLRDLTAPSSKRPRLAYTPAPHPDLPASDDDDPDPLGTALHTLTKKSWGRVQSWFDAIATKYAHEFEDDAEIDFTERVVIDPHELWDTVDPAPLVFGNLSGLAPDEEDEEGEASGEEEPDVVRTTTTAPATPLPPCGALYDADLTPIGDAVPRYTNVVTVRRNHVHRPHRFRPAPIDPPVHALLPLERTMSTSHAVVPSPPAPQYDEDMNPLPGVELATPRLVVKLTPGRAYTPGSGSGRRRSRSHHVKVDVDGVGARAEQAGVGAMAVLGSPCPTRDLVDSEERRTSAPLPPISPSLRRKRSRIKMESVK</sequence>
<evidence type="ECO:0000313" key="3">
    <source>
        <dbReference type="Proteomes" id="UP000054350"/>
    </source>
</evidence>
<gene>
    <name evidence="2" type="ORF">AMAG_01899</name>
</gene>
<reference evidence="2 3" key="1">
    <citation type="submission" date="2009-11" db="EMBL/GenBank/DDBJ databases">
        <title>Annotation of Allomyces macrogynus ATCC 38327.</title>
        <authorList>
            <consortium name="The Broad Institute Genome Sequencing Platform"/>
            <person name="Russ C."/>
            <person name="Cuomo C."/>
            <person name="Burger G."/>
            <person name="Gray M.W."/>
            <person name="Holland P.W.H."/>
            <person name="King N."/>
            <person name="Lang F.B.F."/>
            <person name="Roger A.J."/>
            <person name="Ruiz-Trillo I."/>
            <person name="Young S.K."/>
            <person name="Zeng Q."/>
            <person name="Gargeya S."/>
            <person name="Fitzgerald M."/>
            <person name="Haas B."/>
            <person name="Abouelleil A."/>
            <person name="Alvarado L."/>
            <person name="Arachchi H.M."/>
            <person name="Berlin A."/>
            <person name="Chapman S.B."/>
            <person name="Gearin G."/>
            <person name="Goldberg J."/>
            <person name="Griggs A."/>
            <person name="Gujja S."/>
            <person name="Hansen M."/>
            <person name="Heiman D."/>
            <person name="Howarth C."/>
            <person name="Larimer J."/>
            <person name="Lui A."/>
            <person name="MacDonald P.J.P."/>
            <person name="McCowen C."/>
            <person name="Montmayeur A."/>
            <person name="Murphy C."/>
            <person name="Neiman D."/>
            <person name="Pearson M."/>
            <person name="Priest M."/>
            <person name="Roberts A."/>
            <person name="Saif S."/>
            <person name="Shea T."/>
            <person name="Sisk P."/>
            <person name="Stolte C."/>
            <person name="Sykes S."/>
            <person name="Wortman J."/>
            <person name="Nusbaum C."/>
            <person name="Birren B."/>
        </authorList>
    </citation>
    <scope>NUCLEOTIDE SEQUENCE [LARGE SCALE GENOMIC DNA]</scope>
    <source>
        <strain evidence="2 3">ATCC 38327</strain>
    </source>
</reference>
<dbReference type="VEuPathDB" id="FungiDB:AMAG_01899"/>
<dbReference type="AlphaFoldDB" id="A0A0L0S101"/>
<proteinExistence type="predicted"/>
<dbReference type="Proteomes" id="UP000054350">
    <property type="component" value="Unassembled WGS sequence"/>
</dbReference>
<feature type="region of interest" description="Disordered" evidence="1">
    <location>
        <begin position="355"/>
        <end position="397"/>
    </location>
</feature>
<name>A0A0L0S101_ALLM3</name>
<evidence type="ECO:0000256" key="1">
    <source>
        <dbReference type="SAM" id="MobiDB-lite"/>
    </source>
</evidence>
<evidence type="ECO:0000313" key="2">
    <source>
        <dbReference type="EMBL" id="KNE56056.1"/>
    </source>
</evidence>
<feature type="region of interest" description="Disordered" evidence="1">
    <location>
        <begin position="186"/>
        <end position="220"/>
    </location>
</feature>
<feature type="compositionally biased region" description="Pro residues" evidence="1">
    <location>
        <begin position="17"/>
        <end position="28"/>
    </location>
</feature>
<keyword evidence="3" id="KW-1185">Reference proteome</keyword>